<name>A0A5K8AF82_9BACT</name>
<evidence type="ECO:0000259" key="6">
    <source>
        <dbReference type="PROSITE" id="PS50110"/>
    </source>
</evidence>
<dbReference type="Gene3D" id="1.10.287.130">
    <property type="match status" value="1"/>
</dbReference>
<comment type="catalytic activity">
    <reaction evidence="1">
        <text>ATP + protein L-histidine = ADP + protein N-phospho-L-histidine.</text>
        <dbReference type="EC" id="2.7.13.3"/>
    </reaction>
</comment>
<dbReference type="InterPro" id="IPR004358">
    <property type="entry name" value="Sig_transdc_His_kin-like_C"/>
</dbReference>
<feature type="domain" description="Response regulatory" evidence="6">
    <location>
        <begin position="403"/>
        <end position="519"/>
    </location>
</feature>
<dbReference type="Pfam" id="PF00072">
    <property type="entry name" value="Response_reg"/>
    <property type="match status" value="2"/>
</dbReference>
<dbReference type="InterPro" id="IPR003661">
    <property type="entry name" value="HisK_dim/P_dom"/>
</dbReference>
<dbReference type="InterPro" id="IPR001789">
    <property type="entry name" value="Sig_transdc_resp-reg_receiver"/>
</dbReference>
<accession>A0A5K8AF82</accession>
<dbReference type="Gene3D" id="3.40.50.2300">
    <property type="match status" value="2"/>
</dbReference>
<evidence type="ECO:0000313" key="7">
    <source>
        <dbReference type="EMBL" id="BBO91209.1"/>
    </source>
</evidence>
<dbReference type="SMART" id="SM00387">
    <property type="entry name" value="HATPase_c"/>
    <property type="match status" value="1"/>
</dbReference>
<feature type="modified residue" description="4-aspartylphosphate" evidence="4">
    <location>
        <position position="55"/>
    </location>
</feature>
<dbReference type="PRINTS" id="PR00344">
    <property type="entry name" value="BCTRLSENSOR"/>
</dbReference>
<evidence type="ECO:0000256" key="4">
    <source>
        <dbReference type="PROSITE-ProRule" id="PRU00169"/>
    </source>
</evidence>
<dbReference type="InterPro" id="IPR036890">
    <property type="entry name" value="HATPase_C_sf"/>
</dbReference>
<dbReference type="InterPro" id="IPR011006">
    <property type="entry name" value="CheY-like_superfamily"/>
</dbReference>
<dbReference type="CDD" id="cd00156">
    <property type="entry name" value="REC"/>
    <property type="match status" value="1"/>
</dbReference>
<dbReference type="SUPFAM" id="SSF47384">
    <property type="entry name" value="Homodimeric domain of signal transducing histidine kinase"/>
    <property type="match status" value="1"/>
</dbReference>
<dbReference type="PANTHER" id="PTHR43065:SF42">
    <property type="entry name" value="TWO-COMPONENT SENSOR PPRA"/>
    <property type="match status" value="1"/>
</dbReference>
<feature type="domain" description="Histidine kinase" evidence="5">
    <location>
        <begin position="158"/>
        <end position="382"/>
    </location>
</feature>
<evidence type="ECO:0000256" key="2">
    <source>
        <dbReference type="ARBA" id="ARBA00012438"/>
    </source>
</evidence>
<dbReference type="RefSeq" id="WP_155312163.1">
    <property type="nucleotide sequence ID" value="NZ_AP021879.1"/>
</dbReference>
<dbReference type="PROSITE" id="PS50110">
    <property type="entry name" value="RESPONSE_REGULATORY"/>
    <property type="match status" value="2"/>
</dbReference>
<feature type="modified residue" description="4-aspartylphosphate" evidence="4">
    <location>
        <position position="454"/>
    </location>
</feature>
<evidence type="ECO:0000256" key="3">
    <source>
        <dbReference type="ARBA" id="ARBA00022553"/>
    </source>
</evidence>
<dbReference type="Gene3D" id="3.30.565.10">
    <property type="entry name" value="Histidine kinase-like ATPase, C-terminal domain"/>
    <property type="match status" value="1"/>
</dbReference>
<protein>
    <recommendedName>
        <fullName evidence="2">histidine kinase</fullName>
        <ecNumber evidence="2">2.7.13.3</ecNumber>
    </recommendedName>
</protein>
<reference evidence="7 8" key="1">
    <citation type="submission" date="2019-11" db="EMBL/GenBank/DDBJ databases">
        <title>Comparative genomics of hydrocarbon-degrading Desulfosarcina strains.</title>
        <authorList>
            <person name="Watanabe M."/>
            <person name="Kojima H."/>
            <person name="Fukui M."/>
        </authorList>
    </citation>
    <scope>NUCLEOTIDE SEQUENCE [LARGE SCALE GENOMIC DNA]</scope>
    <source>
        <strain evidence="8">oXyS1</strain>
    </source>
</reference>
<dbReference type="SMART" id="SM00448">
    <property type="entry name" value="REC"/>
    <property type="match status" value="2"/>
</dbReference>
<dbReference type="SUPFAM" id="SSF52172">
    <property type="entry name" value="CheY-like"/>
    <property type="match status" value="2"/>
</dbReference>
<proteinExistence type="predicted"/>
<evidence type="ECO:0000313" key="8">
    <source>
        <dbReference type="Proteomes" id="UP000422108"/>
    </source>
</evidence>
<keyword evidence="8" id="KW-1185">Reference proteome</keyword>
<dbReference type="EC" id="2.7.13.3" evidence="2"/>
<dbReference type="Pfam" id="PF02518">
    <property type="entry name" value="HATPase_c"/>
    <property type="match status" value="1"/>
</dbReference>
<dbReference type="AlphaFoldDB" id="A0A5K8AF82"/>
<sequence length="644" mass="71097">MESQPRILICDDDLLMAESIKAILGAGSYQIQTTTNSRHALTLIHADLPDLVILDVIMPEMTGFEILDSVDRERCDAAFIMVTGEASVDSAIKAIRKGASDYVRKPFEPEELMIRVENVLKQRQMQRENICFEIEKRKLKNQLRQSQKMEAIGTLAGGIAHDFNNVLSIILGNTELALADMPCGEPTRLNLERIVTASLRAREMIQQLLSFSRKEESGCKPIRLNTVITESLKLMRASLPTNISIERNVCDTQCTTIADATQIHQVMLNLCTNAAHAMEPDGGVLSVRLEPVTLDSLSAADLDNLIPGNYARLVVADTGHGIEKEIIDRIFDPYFTTKETGKGTGMGLSVVHGIIKSSGGTIRAFSRPGRFTEFQLYLPVADMPASIDPSTFDQQGLPGGHEHIMIVDDEEMLVDMMRQILEQLGYTVTAYTSSNTALDAFLADPGRFDLLITDMTMPGITGTGLSKAVKRTRTDLPIILCTGYNEQISEDNAQSLGIQALIMKPVGMQHLAETIRRVLTTPASTERRRSPRYAAPAGAFVVSQTYPYERCSLIDISAGGLAYGHEMDSRSGHLPDWLSIMTPDGEIFMDGLHCRTIADIAADSGIGMPGKFHTRRSVCFENVTTHQMDRINQFIHHFATQKDH</sequence>
<dbReference type="SUPFAM" id="SSF55874">
    <property type="entry name" value="ATPase domain of HSP90 chaperone/DNA topoisomerase II/histidine kinase"/>
    <property type="match status" value="1"/>
</dbReference>
<dbReference type="EMBL" id="AP021879">
    <property type="protein sequence ID" value="BBO91209.1"/>
    <property type="molecule type" value="Genomic_DNA"/>
</dbReference>
<evidence type="ECO:0000256" key="1">
    <source>
        <dbReference type="ARBA" id="ARBA00000085"/>
    </source>
</evidence>
<dbReference type="InterPro" id="IPR036097">
    <property type="entry name" value="HisK_dim/P_sf"/>
</dbReference>
<dbReference type="CDD" id="cd00082">
    <property type="entry name" value="HisKA"/>
    <property type="match status" value="1"/>
</dbReference>
<feature type="domain" description="Response regulatory" evidence="6">
    <location>
        <begin position="6"/>
        <end position="120"/>
    </location>
</feature>
<dbReference type="InterPro" id="IPR003594">
    <property type="entry name" value="HATPase_dom"/>
</dbReference>
<organism evidence="7 8">
    <name type="scientific">Desulfosarcina ovata subsp. ovata</name>
    <dbReference type="NCBI Taxonomy" id="2752305"/>
    <lineage>
        <taxon>Bacteria</taxon>
        <taxon>Pseudomonadati</taxon>
        <taxon>Thermodesulfobacteriota</taxon>
        <taxon>Desulfobacteria</taxon>
        <taxon>Desulfobacterales</taxon>
        <taxon>Desulfosarcinaceae</taxon>
        <taxon>Desulfosarcina</taxon>
    </lineage>
</organism>
<dbReference type="PANTHER" id="PTHR43065">
    <property type="entry name" value="SENSOR HISTIDINE KINASE"/>
    <property type="match status" value="1"/>
</dbReference>
<dbReference type="SMART" id="SM00388">
    <property type="entry name" value="HisKA"/>
    <property type="match status" value="1"/>
</dbReference>
<keyword evidence="3 4" id="KW-0597">Phosphoprotein</keyword>
<dbReference type="PROSITE" id="PS50109">
    <property type="entry name" value="HIS_KIN"/>
    <property type="match status" value="1"/>
</dbReference>
<dbReference type="Proteomes" id="UP000422108">
    <property type="component" value="Chromosome"/>
</dbReference>
<dbReference type="GO" id="GO:0000155">
    <property type="term" value="F:phosphorelay sensor kinase activity"/>
    <property type="evidence" value="ECO:0007669"/>
    <property type="project" value="InterPro"/>
</dbReference>
<dbReference type="Pfam" id="PF00512">
    <property type="entry name" value="HisKA"/>
    <property type="match status" value="1"/>
</dbReference>
<gene>
    <name evidence="7" type="ORF">DSCOOX_43890</name>
</gene>
<dbReference type="InterPro" id="IPR005467">
    <property type="entry name" value="His_kinase_dom"/>
</dbReference>
<evidence type="ECO:0000259" key="5">
    <source>
        <dbReference type="PROSITE" id="PS50109"/>
    </source>
</evidence>